<name>A0A0W1B432_9BACL</name>
<keyword evidence="3" id="KW-1185">Reference proteome</keyword>
<evidence type="ECO:0000256" key="1">
    <source>
        <dbReference type="SAM" id="MobiDB-lite"/>
    </source>
</evidence>
<comment type="caution">
    <text evidence="2">The sequence shown here is derived from an EMBL/GenBank/DDBJ whole genome shotgun (WGS) entry which is preliminary data.</text>
</comment>
<feature type="compositionally biased region" description="Basic and acidic residues" evidence="1">
    <location>
        <begin position="37"/>
        <end position="99"/>
    </location>
</feature>
<dbReference type="AlphaFoldDB" id="A0A0W1B432"/>
<accession>A0A0W1B432</accession>
<gene>
    <name evidence="2" type="ORF">UQ64_05885</name>
</gene>
<evidence type="ECO:0000313" key="3">
    <source>
        <dbReference type="Proteomes" id="UP000054709"/>
    </source>
</evidence>
<dbReference type="EMBL" id="LCZJ02000014">
    <property type="protein sequence ID" value="KTD88315.1"/>
    <property type="molecule type" value="Genomic_DNA"/>
</dbReference>
<reference evidence="2 3" key="1">
    <citation type="journal article" date="2015" name="Int. Biodeterior. Biodegradation">
        <title>Physiological and genetic screening methods for the isolation of methyl tert-butyl ether-degrading bacteria for bioremediation purposes.</title>
        <authorList>
            <person name="Guisado I.M."/>
            <person name="Purswani J."/>
            <person name="Gonzalez Lopez J."/>
            <person name="Pozo C."/>
        </authorList>
    </citation>
    <scope>NUCLEOTIDE SEQUENCE [LARGE SCALE GENOMIC DNA]</scope>
    <source>
        <strain evidence="2 3">SH7</strain>
    </source>
</reference>
<protein>
    <submittedName>
        <fullName evidence="2">Uncharacterized protein</fullName>
    </submittedName>
</protein>
<dbReference type="Proteomes" id="UP000054709">
    <property type="component" value="Unassembled WGS sequence"/>
</dbReference>
<sequence>MLFSHLSILSDTRDNILGKVVHILAVILQRSPKLHPYRPEGVKGEKEGYKSPRYRPEGAKGEKEGYKSPRYRPEGAKGEKEGYKSPRYRPEGAKGEKRGINPPNIAEKVVRNA</sequence>
<proteinExistence type="predicted"/>
<evidence type="ECO:0000313" key="2">
    <source>
        <dbReference type="EMBL" id="KTD88315.1"/>
    </source>
</evidence>
<dbReference type="RefSeq" id="WP_060621971.1">
    <property type="nucleotide sequence ID" value="NZ_LCZJ02000014.1"/>
</dbReference>
<feature type="region of interest" description="Disordered" evidence="1">
    <location>
        <begin position="34"/>
        <end position="113"/>
    </location>
</feature>
<organism evidence="2 3">
    <name type="scientific">Paenibacillus etheri</name>
    <dbReference type="NCBI Taxonomy" id="1306852"/>
    <lineage>
        <taxon>Bacteria</taxon>
        <taxon>Bacillati</taxon>
        <taxon>Bacillota</taxon>
        <taxon>Bacilli</taxon>
        <taxon>Bacillales</taxon>
        <taxon>Paenibacillaceae</taxon>
        <taxon>Paenibacillus</taxon>
    </lineage>
</organism>